<reference evidence="2 3" key="1">
    <citation type="journal article" date="2012" name="Genome Biol.">
        <title>The genome of the polar eukaryotic microalga coccomyxa subellipsoidea reveals traits of cold adaptation.</title>
        <authorList>
            <person name="Blanc G."/>
            <person name="Agarkova I."/>
            <person name="Grimwood J."/>
            <person name="Kuo A."/>
            <person name="Brueggeman A."/>
            <person name="Dunigan D."/>
            <person name="Gurnon J."/>
            <person name="Ladunga I."/>
            <person name="Lindquist E."/>
            <person name="Lucas S."/>
            <person name="Pangilinan J."/>
            <person name="Proschold T."/>
            <person name="Salamov A."/>
            <person name="Schmutz J."/>
            <person name="Weeks D."/>
            <person name="Yamada T."/>
            <person name="Claverie J.M."/>
            <person name="Grigoriev I."/>
            <person name="Van Etten J."/>
            <person name="Lomsadze A."/>
            <person name="Borodovsky M."/>
        </authorList>
    </citation>
    <scope>NUCLEOTIDE SEQUENCE [LARGE SCALE GENOMIC DNA]</scope>
    <source>
        <strain evidence="2 3">C-169</strain>
    </source>
</reference>
<name>I0ZA56_COCSC</name>
<organism evidence="2 3">
    <name type="scientific">Coccomyxa subellipsoidea (strain C-169)</name>
    <name type="common">Green microalga</name>
    <dbReference type="NCBI Taxonomy" id="574566"/>
    <lineage>
        <taxon>Eukaryota</taxon>
        <taxon>Viridiplantae</taxon>
        <taxon>Chlorophyta</taxon>
        <taxon>core chlorophytes</taxon>
        <taxon>Trebouxiophyceae</taxon>
        <taxon>Trebouxiophyceae incertae sedis</taxon>
        <taxon>Coccomyxaceae</taxon>
        <taxon>Coccomyxa</taxon>
        <taxon>Coccomyxa subellipsoidea</taxon>
    </lineage>
</organism>
<feature type="compositionally biased region" description="Basic and acidic residues" evidence="1">
    <location>
        <begin position="41"/>
        <end position="66"/>
    </location>
</feature>
<comment type="caution">
    <text evidence="2">The sequence shown here is derived from an EMBL/GenBank/DDBJ whole genome shotgun (WGS) entry which is preliminary data.</text>
</comment>
<evidence type="ECO:0000313" key="3">
    <source>
        <dbReference type="Proteomes" id="UP000007264"/>
    </source>
</evidence>
<dbReference type="RefSeq" id="XP_005652069.1">
    <property type="nucleotide sequence ID" value="XM_005652012.1"/>
</dbReference>
<evidence type="ECO:0000256" key="1">
    <source>
        <dbReference type="SAM" id="MobiDB-lite"/>
    </source>
</evidence>
<dbReference type="OrthoDB" id="16378at75966"/>
<feature type="compositionally biased region" description="Pro residues" evidence="1">
    <location>
        <begin position="97"/>
        <end position="106"/>
    </location>
</feature>
<dbReference type="EMBL" id="AGSI01000001">
    <property type="protein sequence ID" value="EIE27525.1"/>
    <property type="molecule type" value="Genomic_DNA"/>
</dbReference>
<evidence type="ECO:0000313" key="2">
    <source>
        <dbReference type="EMBL" id="EIE27525.1"/>
    </source>
</evidence>
<feature type="region of interest" description="Disordered" evidence="1">
    <location>
        <begin position="41"/>
        <end position="160"/>
    </location>
</feature>
<sequence length="431" mass="45602">MELTKHKGDPPCPGCQYALATTYTGPRSDLDKEIAKQARIASEEAATRARKVEKEQFEQAQRHSRDAQPSTSAPAPVPDEAVATIMEHLSREGVFGPLPPPQPLPPAHDGDIPSSSGPSVNVHASSGTSPPRQSGQPNYGSFETKGGDAAMGHGSPLPPPAAPIINMVVCRYNRPLPPLFAMLATFSGSDVPVSEQSDTAVHASGSVQIPHEHASSTVESSGAESMSMSQDIGEAPSTPDPSTEGRSQDADMAVEQNRMDTSQQQSSSEEMEHKAESADDIPNATPLHFGFNEPVLMLNPDGSKLFVLLKDELAAKELEIQKRKEETAAAIAAAKAATYWAPSDDHDAAVMAAIEQEDAAVRERIARQEPVTDATGTSTFSHPAEASSSRQRTPAADDSFQARCRAADEALTAIINRRDAEAAAHAAAGRP</sequence>
<feature type="compositionally biased region" description="Polar residues" evidence="1">
    <location>
        <begin position="215"/>
        <end position="230"/>
    </location>
</feature>
<proteinExistence type="predicted"/>
<dbReference type="KEGG" id="csl:COCSUDRAFT_64273"/>
<feature type="compositionally biased region" description="Polar residues" evidence="1">
    <location>
        <begin position="374"/>
        <end position="392"/>
    </location>
</feature>
<dbReference type="AlphaFoldDB" id="I0ZA56"/>
<dbReference type="Proteomes" id="UP000007264">
    <property type="component" value="Unassembled WGS sequence"/>
</dbReference>
<protein>
    <submittedName>
        <fullName evidence="2">Uncharacterized protein</fullName>
    </submittedName>
</protein>
<feature type="region of interest" description="Disordered" evidence="1">
    <location>
        <begin position="190"/>
        <end position="281"/>
    </location>
</feature>
<accession>I0ZA56</accession>
<feature type="region of interest" description="Disordered" evidence="1">
    <location>
        <begin position="366"/>
        <end position="401"/>
    </location>
</feature>
<dbReference type="GeneID" id="17045540"/>
<gene>
    <name evidence="2" type="ORF">COCSUDRAFT_64273</name>
</gene>
<keyword evidence="3" id="KW-1185">Reference proteome</keyword>
<feature type="compositionally biased region" description="Polar residues" evidence="1">
    <location>
        <begin position="113"/>
        <end position="141"/>
    </location>
</feature>